<feature type="domain" description="PAC" evidence="2">
    <location>
        <begin position="111"/>
        <end position="161"/>
    </location>
</feature>
<dbReference type="Gene3D" id="3.30.450.20">
    <property type="entry name" value="PAS domain"/>
    <property type="match status" value="1"/>
</dbReference>
<dbReference type="PROSITE" id="PS51832">
    <property type="entry name" value="HD_GYP"/>
    <property type="match status" value="1"/>
</dbReference>
<reference evidence="4 5" key="1">
    <citation type="submission" date="2018-01" db="EMBL/GenBank/DDBJ databases">
        <title>Novel co-symbiosis in the lucinid bivalve Phacoides pectinatus.</title>
        <authorList>
            <person name="Lim S.J."/>
            <person name="Davis B.G."/>
            <person name="Gill D.E."/>
            <person name="Engel A.S."/>
            <person name="Anderson L.C."/>
            <person name="Campbell B.J."/>
        </authorList>
    </citation>
    <scope>NUCLEOTIDE SEQUENCE [LARGE SCALE GENOMIC DNA]</scope>
    <source>
        <strain evidence="4">N3_P5</strain>
    </source>
</reference>
<dbReference type="InterPro" id="IPR037522">
    <property type="entry name" value="HD_GYP_dom"/>
</dbReference>
<feature type="domain" description="HD-GYP" evidence="3">
    <location>
        <begin position="166"/>
        <end position="361"/>
    </location>
</feature>
<dbReference type="Pfam" id="PF13487">
    <property type="entry name" value="HD_5"/>
    <property type="match status" value="1"/>
</dbReference>
<dbReference type="Gene3D" id="1.10.3210.10">
    <property type="entry name" value="Hypothetical protein af1432"/>
    <property type="match status" value="1"/>
</dbReference>
<dbReference type="GO" id="GO:0008081">
    <property type="term" value="F:phosphoric diester hydrolase activity"/>
    <property type="evidence" value="ECO:0007669"/>
    <property type="project" value="UniProtKB-ARBA"/>
</dbReference>
<comment type="caution">
    <text evidence="4">The sequence shown here is derived from an EMBL/GenBank/DDBJ whole genome shotgun (WGS) entry which is preliminary data.</text>
</comment>
<dbReference type="PROSITE" id="PS50113">
    <property type="entry name" value="PAC"/>
    <property type="match status" value="1"/>
</dbReference>
<gene>
    <name evidence="4" type="ORF">C3L24_00780</name>
</gene>
<dbReference type="CDD" id="cd00130">
    <property type="entry name" value="PAS"/>
    <property type="match status" value="1"/>
</dbReference>
<organism evidence="4 5">
    <name type="scientific">Candidatus Sedimenticola endophacoides</name>
    <dbReference type="NCBI Taxonomy" id="2548426"/>
    <lineage>
        <taxon>Bacteria</taxon>
        <taxon>Pseudomonadati</taxon>
        <taxon>Pseudomonadota</taxon>
        <taxon>Gammaproteobacteria</taxon>
        <taxon>Chromatiales</taxon>
        <taxon>Sedimenticolaceae</taxon>
        <taxon>Sedimenticola</taxon>
    </lineage>
</organism>
<dbReference type="InterPro" id="IPR003607">
    <property type="entry name" value="HD/PDEase_dom"/>
</dbReference>
<dbReference type="SMART" id="SM00091">
    <property type="entry name" value="PAS"/>
    <property type="match status" value="1"/>
</dbReference>
<dbReference type="InterPro" id="IPR013767">
    <property type="entry name" value="PAS_fold"/>
</dbReference>
<feature type="domain" description="PAS" evidence="1">
    <location>
        <begin position="33"/>
        <end position="104"/>
    </location>
</feature>
<dbReference type="PANTHER" id="PTHR43155">
    <property type="entry name" value="CYCLIC DI-GMP PHOSPHODIESTERASE PA4108-RELATED"/>
    <property type="match status" value="1"/>
</dbReference>
<dbReference type="PANTHER" id="PTHR43155:SF2">
    <property type="entry name" value="CYCLIC DI-GMP PHOSPHODIESTERASE PA4108"/>
    <property type="match status" value="1"/>
</dbReference>
<evidence type="ECO:0000313" key="5">
    <source>
        <dbReference type="Proteomes" id="UP000250928"/>
    </source>
</evidence>
<dbReference type="InterPro" id="IPR035965">
    <property type="entry name" value="PAS-like_dom_sf"/>
</dbReference>
<dbReference type="GO" id="GO:0006355">
    <property type="term" value="P:regulation of DNA-templated transcription"/>
    <property type="evidence" value="ECO:0007669"/>
    <property type="project" value="InterPro"/>
</dbReference>
<dbReference type="SMART" id="SM00471">
    <property type="entry name" value="HDc"/>
    <property type="match status" value="1"/>
</dbReference>
<proteinExistence type="predicted"/>
<dbReference type="InterPro" id="IPR006675">
    <property type="entry name" value="HDIG_dom"/>
</dbReference>
<dbReference type="PROSITE" id="PS50112">
    <property type="entry name" value="PAS"/>
    <property type="match status" value="1"/>
</dbReference>
<accession>A0A6N4E4W0</accession>
<dbReference type="InterPro" id="IPR000014">
    <property type="entry name" value="PAS"/>
</dbReference>
<protein>
    <submittedName>
        <fullName evidence="4">PAS domain S-box protein</fullName>
    </submittedName>
</protein>
<dbReference type="NCBIfam" id="TIGR00229">
    <property type="entry name" value="sensory_box"/>
    <property type="match status" value="1"/>
</dbReference>
<name>A0A6N4E4W0_9GAMM</name>
<dbReference type="InterPro" id="IPR000700">
    <property type="entry name" value="PAS-assoc_C"/>
</dbReference>
<dbReference type="AlphaFoldDB" id="A0A6N4E4W0"/>
<dbReference type="NCBIfam" id="TIGR00277">
    <property type="entry name" value="HDIG"/>
    <property type="match status" value="1"/>
</dbReference>
<dbReference type="CDD" id="cd00077">
    <property type="entry name" value="HDc"/>
    <property type="match status" value="1"/>
</dbReference>
<evidence type="ECO:0000259" key="3">
    <source>
        <dbReference type="PROSITE" id="PS51832"/>
    </source>
</evidence>
<evidence type="ECO:0000259" key="1">
    <source>
        <dbReference type="PROSITE" id="PS50112"/>
    </source>
</evidence>
<dbReference type="SUPFAM" id="SSF55785">
    <property type="entry name" value="PYP-like sensor domain (PAS domain)"/>
    <property type="match status" value="1"/>
</dbReference>
<evidence type="ECO:0000313" key="4">
    <source>
        <dbReference type="EMBL" id="PUE05621.1"/>
    </source>
</evidence>
<dbReference type="Proteomes" id="UP000250928">
    <property type="component" value="Unassembled WGS sequence"/>
</dbReference>
<evidence type="ECO:0000259" key="2">
    <source>
        <dbReference type="PROSITE" id="PS50113"/>
    </source>
</evidence>
<dbReference type="SUPFAM" id="SSF109604">
    <property type="entry name" value="HD-domain/PDEase-like"/>
    <property type="match status" value="1"/>
</dbReference>
<dbReference type="EMBL" id="PQCO01000057">
    <property type="protein sequence ID" value="PUE05621.1"/>
    <property type="molecule type" value="Genomic_DNA"/>
</dbReference>
<sequence length="367" mass="40621">MLVRDPAGKAVAVEGIATEITGRKRHDEAVAAAREHMRRVIENARDAFVEIDAGDRVTSWNPAAEQLFGFSAGEALGQPLSELIIPHDLRTAHREGLARFLATGKAEVFNRHIEIRALHKGGGVLPVELSIVPLRQDGLYTFYAFIRDLSERDRAREALEESAAQLRQSLMGTIQVIARAVEERDPYTAGHQQRVSWLSRAIAQNLGLERSVVEGVRLGATIHDIGKIHLPAEILSKPGRLSEAEYDLIKTHPESGYSILRDVSFPWPVRDIAYQHHERMDGSGYPQGLRGEAICLEARIIAVADVVEAMSSDRPYRPGLGIEVALAEIQTNRGRLYDPECVDACLRLFNELGFSFENGGVIGREMP</sequence>
<dbReference type="Pfam" id="PF00989">
    <property type="entry name" value="PAS"/>
    <property type="match status" value="1"/>
</dbReference>